<evidence type="ECO:0008006" key="3">
    <source>
        <dbReference type="Google" id="ProtNLM"/>
    </source>
</evidence>
<keyword evidence="2" id="KW-1185">Reference proteome</keyword>
<dbReference type="OrthoDB" id="3350617at2759"/>
<gene>
    <name evidence="1" type="ORF">JKILLFL_G1197</name>
</gene>
<accession>A0A9N8LMM0</accession>
<organism evidence="1 2">
    <name type="scientific">Tilletia laevis</name>
    <dbReference type="NCBI Taxonomy" id="157183"/>
    <lineage>
        <taxon>Eukaryota</taxon>
        <taxon>Fungi</taxon>
        <taxon>Dikarya</taxon>
        <taxon>Basidiomycota</taxon>
        <taxon>Ustilaginomycotina</taxon>
        <taxon>Exobasidiomycetes</taxon>
        <taxon>Tilletiales</taxon>
        <taxon>Tilletiaceae</taxon>
        <taxon>Tilletia</taxon>
    </lineage>
</organism>
<evidence type="ECO:0000313" key="2">
    <source>
        <dbReference type="Proteomes" id="UP000836404"/>
    </source>
</evidence>
<protein>
    <recommendedName>
        <fullName evidence="3">F-box domain-containing protein</fullName>
    </recommendedName>
</protein>
<dbReference type="AlphaFoldDB" id="A0A9N8LMM0"/>
<reference evidence="1 2" key="1">
    <citation type="submission" date="2020-10" db="EMBL/GenBank/DDBJ databases">
        <authorList>
            <person name="Sedaghatjoo S."/>
        </authorList>
    </citation>
    <scope>NUCLEOTIDE SEQUENCE [LARGE SCALE GENOMIC DNA]</scope>
    <source>
        <strain evidence="1 2">LLFL</strain>
    </source>
</reference>
<dbReference type="Proteomes" id="UP000836404">
    <property type="component" value="Unassembled WGS sequence"/>
</dbReference>
<evidence type="ECO:0000313" key="1">
    <source>
        <dbReference type="EMBL" id="CAD6896865.1"/>
    </source>
</evidence>
<dbReference type="EMBL" id="CAJHJF010000090">
    <property type="protein sequence ID" value="CAD6896865.1"/>
    <property type="molecule type" value="Genomic_DNA"/>
</dbReference>
<name>A0A9N8LMM0_9BASI</name>
<proteinExistence type="predicted"/>
<sequence length="435" mass="48685">MGPPTSSRGSALDLLPMELWMQIAQEVAWARQDTIRKEDGASMAWQYGPKDHPLIALSQTCKTFQAIAAPLIWSNITFGQNWDDGGLDLIPKLIVCLKNPIVRETIESLDIDMDLNIDCLAPWEYGSWEGPDSVPTYLDLLALTTQLGDALRGTGLRDLRFCANWNNPSDAFLEAVGQGCPQLEHIELAYGSDNEPNVQEIDDVAVNGPDKLDELSQVRSACIGMGDTRDNDVLRLANGSYPYALEKHTPFLVKWLRGEVPSDASKEFNEVDNKLVHIKTSAPFLYRHQCLAPAWARFNHILEKIDGDNAEIEMSFTSGEMFDEDRCPGGDNYEEEMSWVRAASALRPSLDRLAAKEEQRDLSAEDVVGMMRTDPVFAPWRKAWFEGRTQKVEVAPLDGPSLAKEILHCWRKSAQSRLESPDPPARWVTGWPGGW</sequence>
<comment type="caution">
    <text evidence="1">The sequence shown here is derived from an EMBL/GenBank/DDBJ whole genome shotgun (WGS) entry which is preliminary data.</text>
</comment>